<feature type="compositionally biased region" description="Pro residues" evidence="2">
    <location>
        <begin position="163"/>
        <end position="175"/>
    </location>
</feature>
<evidence type="ECO:0000313" key="3">
    <source>
        <dbReference type="EMBL" id="CAF0747479.1"/>
    </source>
</evidence>
<feature type="compositionally biased region" description="Polar residues" evidence="2">
    <location>
        <begin position="1590"/>
        <end position="1605"/>
    </location>
</feature>
<feature type="region of interest" description="Disordered" evidence="2">
    <location>
        <begin position="150"/>
        <end position="180"/>
    </location>
</feature>
<feature type="compositionally biased region" description="Basic and acidic residues" evidence="2">
    <location>
        <begin position="1171"/>
        <end position="1186"/>
    </location>
</feature>
<evidence type="ECO:0000256" key="1">
    <source>
        <dbReference type="SAM" id="Coils"/>
    </source>
</evidence>
<sequence>MEELQYHHHHQHHHGHDDGPENVPNRYATSFHGTEQSNVITAEQRYQQQQQQAVHSVPTTTYDGVQSTGSFHSISSLDSAAEMSKYFPDAQTPSLSPFRHQLEVGGQAQSATISNTRTTTTTNTVNAGPYIPVLGPSAAQRLSQPIRAPFMSHQQQQQQQRPVRPPGPSQLPPGIPSYTSQVEGLSVSQAVVNDVLVDLQSKVINETLQQYQDAPVGGEPLPPIYIQAPQPTIILRSDMNRLRAELNSTVRPQVIYRNPEGAEQHQQQQQQQQFQHQQQQFQQQQQQQQQFQQQEVFQQNNFQIPQFPSPAQQQIPPECYGEYRNAVFANRPSRRQVKPRTGFDEYKATTTTITDEQRSENEARFYNQADSTAFNDDSINANMQNTLDLQGLSATSFEQRDSPYQSSLYPPNFDEQQQGNEKITSAASQYINNEEIGQTDNMHIHQRQDITFDIDNCIMRCFEAHRQRLARRRAARQARRAKRQKQSGHQRQHQQHQHQANGFQTFSSQGTYSPCDDTIHDSIKTSASVRTSEASYPPTAGLDYGQGAQSNVLSTDASNTQTTQIPYSTNIQSTAGEYHQFNPLNIHDTYGAYQRVPSANNELVQQPHHDQASYDYANQLQYSSFAPTDSTVPGGIQHRTSDYYQQQPQQQTAAQFLQSQETHIQQSNAYDYLTGSAQTQLPTYDYANIGQESSQYPYDIEGAQQQQQQTPLNYDTLESAVYVPSSTDIQQAEQKQTFNYANQTLSPADYYQQQALSVPISQNQEAYSQPTGTYEYTKESFLSQEPVYDYQNVEQQASQFTYDAAAVQQISQPGSYEYPTAITNVFSPTQIGANANCQQQQQQQAVSASTPQAQQTYAQSQIATYDYQNLDQQPSIDYSSADTGTYISPEANIQQTEQKTTYDYTSQALSSSDYYQQHQTSVPTSQAQGTFDQGAGTFDYVSGNTQAQLAGYDQQNTEQQSYQYPFNIDNTEHQQPQDFASEHTGTYKSPEAHTQRTEQKQTYDYTSQALSASEFFPQPSASGPASQLQRTFDQQAATFDYSKQSFQNKEPLFDYQSTDQPSSHYSYNGEDTRQQLPQLQEQYNYPSEATTLQSPTVTELQQSEQRQRLDYLNQTLGSTDQFQQKPVSIPISQVYDSQPPGRRSHGASIPTGTVEYTRRAFYSQETVPDNSPRDSYRQQRGHHEESESFSINDYLKRFESESISQQAGGQMKSSDDYQSISTTTTTPNTVQPTADIYQPTGLARNYDLQHYTNDSIESATPRSVLPTSSTCEEDHQHLLHQTSVSEQIHEQIPPSDVRSDELEGSIYDTYSSLPPPPPSLATRDTNQQQGSVTTSGYDFPAPPTPDRHSYQTGQKRPSRSIASIVPSVDQQSIYSAQQPIPLTSPTTSDNRSEDDDDDTKEDEEIFDLRECIARCYAKYRESWNHEQQRQYEQQLMKSQQPIIDIQQMTSQQSTRTSISHTNQQFIQPPRQTFGSDEVHYSDGWTQTASHDVMKLSNIAQHTYDQTPSTFDTQPYVPQSSTKDFATDSRGQQTIEYTPPLVASTQHAIPTVPITAPSPYNEYMVHEQKQQQQQQQQQEQQVYDHGIPAPSHSSFNETDYQSNVHVSSQITPEAQKYENTPFSKQDEEDEQQQQHRYRAHSEPVSIQQDSLISTQSSQQISSHIIDQQSRRSNSIPMIHQQEQQQQQQARVPTVRMLDDGRAYETDATFERTVPMIDPKTGMCLVPCPESQKYAHLPPHLRPELFCIELPPAGSLPPMPPAPEPTMIPPPMMDEEQYQQQQQYHHQQQQQQQHPQGRWCVRCCCVPGQTLIKKVVYKQVEEGGEQHEDHHQFQEDSDYDYAAVLNQMGTRISVRYGNSLMEDSEPFVPGNYSEQLRIIDFPVYVSGKDDPKLTPLVPVN</sequence>
<feature type="region of interest" description="Disordered" evidence="2">
    <location>
        <begin position="1133"/>
        <end position="1152"/>
    </location>
</feature>
<feature type="coiled-coil region" evidence="1">
    <location>
        <begin position="267"/>
        <end position="294"/>
    </location>
</feature>
<feature type="region of interest" description="Disordered" evidence="2">
    <location>
        <begin position="1563"/>
        <end position="1605"/>
    </location>
</feature>
<feature type="compositionally biased region" description="Low complexity" evidence="2">
    <location>
        <begin position="1776"/>
        <end position="1788"/>
    </location>
</feature>
<keyword evidence="1" id="KW-0175">Coiled coil</keyword>
<feature type="compositionally biased region" description="Low complexity" evidence="2">
    <location>
        <begin position="1644"/>
        <end position="1670"/>
    </location>
</feature>
<dbReference type="Proteomes" id="UP000663852">
    <property type="component" value="Unassembled WGS sequence"/>
</dbReference>
<evidence type="ECO:0000313" key="4">
    <source>
        <dbReference type="Proteomes" id="UP000663852"/>
    </source>
</evidence>
<name>A0A813P9W6_ADIRI</name>
<reference evidence="3" key="1">
    <citation type="submission" date="2021-02" db="EMBL/GenBank/DDBJ databases">
        <authorList>
            <person name="Nowell W R."/>
        </authorList>
    </citation>
    <scope>NUCLEOTIDE SEQUENCE</scope>
</reference>
<evidence type="ECO:0000256" key="2">
    <source>
        <dbReference type="SAM" id="MobiDB-lite"/>
    </source>
</evidence>
<feature type="compositionally biased region" description="Acidic residues" evidence="2">
    <location>
        <begin position="1392"/>
        <end position="1404"/>
    </location>
</feature>
<feature type="region of interest" description="Disordered" evidence="2">
    <location>
        <begin position="1306"/>
        <end position="1359"/>
    </location>
</feature>
<feature type="compositionally biased region" description="Basic and acidic residues" evidence="2">
    <location>
        <begin position="990"/>
        <end position="1001"/>
    </location>
</feature>
<accession>A0A813P9W6</accession>
<feature type="compositionally biased region" description="Polar residues" evidence="2">
    <location>
        <begin position="1373"/>
        <end position="1388"/>
    </location>
</feature>
<gene>
    <name evidence="3" type="ORF">EDS130_LOCUS2094</name>
</gene>
<feature type="region of interest" description="Disordered" evidence="2">
    <location>
        <begin position="1507"/>
        <end position="1529"/>
    </location>
</feature>
<feature type="compositionally biased region" description="Polar residues" evidence="2">
    <location>
        <begin position="1322"/>
        <end position="1336"/>
    </location>
</feature>
<dbReference type="EMBL" id="CAJNOJ010000005">
    <property type="protein sequence ID" value="CAF0747479.1"/>
    <property type="molecule type" value="Genomic_DNA"/>
</dbReference>
<feature type="region of interest" description="Disordered" evidence="2">
    <location>
        <begin position="981"/>
        <end position="1004"/>
    </location>
</feature>
<feature type="compositionally biased region" description="Low complexity" evidence="2">
    <location>
        <begin position="1569"/>
        <end position="1580"/>
    </location>
</feature>
<feature type="compositionally biased region" description="Basic residues" evidence="2">
    <location>
        <begin position="471"/>
        <end position="496"/>
    </location>
</feature>
<feature type="compositionally biased region" description="Polar residues" evidence="2">
    <location>
        <begin position="1201"/>
        <end position="1221"/>
    </location>
</feature>
<feature type="region of interest" description="Disordered" evidence="2">
    <location>
        <begin position="1"/>
        <end position="29"/>
    </location>
</feature>
<feature type="region of interest" description="Disordered" evidence="2">
    <location>
        <begin position="1620"/>
        <end position="1670"/>
    </location>
</feature>
<protein>
    <submittedName>
        <fullName evidence="3">Uncharacterized protein</fullName>
    </submittedName>
</protein>
<proteinExistence type="predicted"/>
<comment type="caution">
    <text evidence="3">The sequence shown here is derived from an EMBL/GenBank/DDBJ whole genome shotgun (WGS) entry which is preliminary data.</text>
</comment>
<feature type="region of interest" description="Disordered" evidence="2">
    <location>
        <begin position="1162"/>
        <end position="1235"/>
    </location>
</feature>
<feature type="compositionally biased region" description="Polar residues" evidence="2">
    <location>
        <begin position="500"/>
        <end position="511"/>
    </location>
</feature>
<feature type="region of interest" description="Disordered" evidence="2">
    <location>
        <begin position="1373"/>
        <end position="1404"/>
    </location>
</feature>
<feature type="region of interest" description="Disordered" evidence="2">
    <location>
        <begin position="1767"/>
        <end position="1788"/>
    </location>
</feature>
<feature type="region of interest" description="Disordered" evidence="2">
    <location>
        <begin position="471"/>
        <end position="511"/>
    </location>
</feature>
<feature type="compositionally biased region" description="Low complexity" evidence="2">
    <location>
        <begin position="1222"/>
        <end position="1233"/>
    </location>
</feature>
<dbReference type="OrthoDB" id="10020810at2759"/>
<organism evidence="3 4">
    <name type="scientific">Adineta ricciae</name>
    <name type="common">Rotifer</name>
    <dbReference type="NCBI Taxonomy" id="249248"/>
    <lineage>
        <taxon>Eukaryota</taxon>
        <taxon>Metazoa</taxon>
        <taxon>Spiralia</taxon>
        <taxon>Gnathifera</taxon>
        <taxon>Rotifera</taxon>
        <taxon>Eurotatoria</taxon>
        <taxon>Bdelloidea</taxon>
        <taxon>Adinetida</taxon>
        <taxon>Adinetidae</taxon>
        <taxon>Adineta</taxon>
    </lineage>
</organism>